<dbReference type="PRINTS" id="PR00335">
    <property type="entry name" value="KUPTAKETRKA"/>
</dbReference>
<dbReference type="NCBIfam" id="NF007030">
    <property type="entry name" value="PRK09496.1-1"/>
    <property type="match status" value="1"/>
</dbReference>
<dbReference type="PROSITE" id="PS51202">
    <property type="entry name" value="RCK_C"/>
    <property type="match status" value="2"/>
</dbReference>
<protein>
    <recommendedName>
        <fullName evidence="1">Trk system potassium uptake protein TrkA</fullName>
    </recommendedName>
</protein>
<evidence type="ECO:0000313" key="9">
    <source>
        <dbReference type="EMBL" id="KZL12636.1"/>
    </source>
</evidence>
<keyword evidence="2" id="KW-0813">Transport</keyword>
<evidence type="ECO:0000259" key="7">
    <source>
        <dbReference type="PROSITE" id="PS51201"/>
    </source>
</evidence>
<dbReference type="GO" id="GO:0015079">
    <property type="term" value="F:potassium ion transmembrane transporter activity"/>
    <property type="evidence" value="ECO:0007669"/>
    <property type="project" value="InterPro"/>
</dbReference>
<proteinExistence type="predicted"/>
<evidence type="ECO:0000256" key="4">
    <source>
        <dbReference type="ARBA" id="ARBA00022958"/>
    </source>
</evidence>
<dbReference type="Gene3D" id="3.40.50.720">
    <property type="entry name" value="NAD(P)-binding Rossmann-like Domain"/>
    <property type="match status" value="2"/>
</dbReference>
<dbReference type="InterPro" id="IPR006037">
    <property type="entry name" value="RCK_C"/>
</dbReference>
<name>A0A165UP31_9HYPH</name>
<dbReference type="RefSeq" id="WP_068009751.1">
    <property type="nucleotide sequence ID" value="NZ_FOFM01000001.1"/>
</dbReference>
<keyword evidence="6" id="KW-0406">Ion transport</keyword>
<organism evidence="9 10">
    <name type="scientific">Pseudovibrio axinellae</name>
    <dbReference type="NCBI Taxonomy" id="989403"/>
    <lineage>
        <taxon>Bacteria</taxon>
        <taxon>Pseudomonadati</taxon>
        <taxon>Pseudomonadota</taxon>
        <taxon>Alphaproteobacteria</taxon>
        <taxon>Hyphomicrobiales</taxon>
        <taxon>Stappiaceae</taxon>
        <taxon>Pseudovibrio</taxon>
    </lineage>
</organism>
<evidence type="ECO:0000313" key="10">
    <source>
        <dbReference type="Proteomes" id="UP000076577"/>
    </source>
</evidence>
<dbReference type="AlphaFoldDB" id="A0A165UP31"/>
<dbReference type="Gene3D" id="3.30.70.1450">
    <property type="entry name" value="Regulator of K+ conductance, C-terminal domain"/>
    <property type="match status" value="2"/>
</dbReference>
<dbReference type="SUPFAM" id="SSF116726">
    <property type="entry name" value="TrkA C-terminal domain-like"/>
    <property type="match status" value="2"/>
</dbReference>
<keyword evidence="5" id="KW-0520">NAD</keyword>
<feature type="domain" description="RCK C-terminal" evidence="8">
    <location>
        <begin position="372"/>
        <end position="453"/>
    </location>
</feature>
<dbReference type="NCBIfam" id="NF007031">
    <property type="entry name" value="PRK09496.1-2"/>
    <property type="match status" value="1"/>
</dbReference>
<dbReference type="PANTHER" id="PTHR43833:SF5">
    <property type="entry name" value="TRK SYSTEM POTASSIUM UPTAKE PROTEIN TRKA"/>
    <property type="match status" value="1"/>
</dbReference>
<dbReference type="NCBIfam" id="NF007039">
    <property type="entry name" value="PRK09496.3-2"/>
    <property type="match status" value="1"/>
</dbReference>
<accession>A0A165UP31</accession>
<evidence type="ECO:0000256" key="6">
    <source>
        <dbReference type="ARBA" id="ARBA00023065"/>
    </source>
</evidence>
<evidence type="ECO:0000256" key="3">
    <source>
        <dbReference type="ARBA" id="ARBA00022538"/>
    </source>
</evidence>
<evidence type="ECO:0000256" key="5">
    <source>
        <dbReference type="ARBA" id="ARBA00023027"/>
    </source>
</evidence>
<dbReference type="SUPFAM" id="SSF51735">
    <property type="entry name" value="NAD(P)-binding Rossmann-fold domains"/>
    <property type="match status" value="2"/>
</dbReference>
<dbReference type="Pfam" id="PF02254">
    <property type="entry name" value="TrkA_N"/>
    <property type="match status" value="2"/>
</dbReference>
<evidence type="ECO:0000259" key="8">
    <source>
        <dbReference type="PROSITE" id="PS51202"/>
    </source>
</evidence>
<dbReference type="InterPro" id="IPR050721">
    <property type="entry name" value="Trk_Ktr_HKT_K-transport"/>
</dbReference>
<dbReference type="OrthoDB" id="9775180at2"/>
<dbReference type="InterPro" id="IPR036721">
    <property type="entry name" value="RCK_C_sf"/>
</dbReference>
<feature type="domain" description="RCK N-terminal" evidence="7">
    <location>
        <begin position="233"/>
        <end position="352"/>
    </location>
</feature>
<feature type="domain" description="RCK C-terminal" evidence="8">
    <location>
        <begin position="144"/>
        <end position="228"/>
    </location>
</feature>
<reference evidence="9 10" key="1">
    <citation type="journal article" date="2016" name="Front. Microbiol.">
        <title>Comparative Genomic Analysis Reveals a Diverse Repertoire of Genes Involved in Prokaryote-Eukaryote Interactions within the Pseudovibrio Genus.</title>
        <authorList>
            <person name="Romano S."/>
            <person name="Fernandez-Guerra A."/>
            <person name="Reen F.J."/>
            <person name="Glockner F.O."/>
            <person name="Crowley S.P."/>
            <person name="O'Sullivan O."/>
            <person name="Cotter P.D."/>
            <person name="Adams C."/>
            <person name="Dobson A.D."/>
            <person name="O'Gara F."/>
        </authorList>
    </citation>
    <scope>NUCLEOTIDE SEQUENCE [LARGE SCALE GENOMIC DNA]</scope>
    <source>
        <strain evidence="9 10">Ad2</strain>
    </source>
</reference>
<dbReference type="Pfam" id="PF02080">
    <property type="entry name" value="TrkA_C"/>
    <property type="match status" value="1"/>
</dbReference>
<dbReference type="InterPro" id="IPR006036">
    <property type="entry name" value="K_uptake_TrkA"/>
</dbReference>
<dbReference type="PATRIC" id="fig|989403.3.peg.4294"/>
<sequence length="458" mass="50442">MKVVICGAGQVGYGIAEKLAAEQNDVSVIDTSPQLVHAIRDTLDVRGFIGHGAHPDILAQAGVDQADMFIAVTLYDEINMVACQVAHSLFNVPIKVARVRAQSYLQSHYRNLFSRDNMPIDVIISPEIEVGEMILRRLSLPGAMETVRFADDNMIIVGIDCSADCPVLDTPLRQLTELFPDLSSVVVGIARDGKVFVPHSSDMMREGDLAYVCCARGQVRRTLGIFGHEEPEAKRVLIAGGGNIGAYVARRLEGKQSRTKVKIIEHSRDRAIRIADELRRTVVLHGSALDQVMLQEADVEDSDMMVALTNEDEVNILSCVMAKKMGCMRNLSLLNNTSYPAFAHALGIDAFVNPRQVTISKILQHVRRGRIRAVHALQNGAAEVIEAEALDTSPLVGRPLREVELAEGIRIGGILRDGEVITPRGDERIQAHDRVVIFAVADKVRQVEQMFRVSLEFF</sequence>
<comment type="caution">
    <text evidence="9">The sequence shown here is derived from an EMBL/GenBank/DDBJ whole genome shotgun (WGS) entry which is preliminary data.</text>
</comment>
<dbReference type="Proteomes" id="UP000076577">
    <property type="component" value="Unassembled WGS sequence"/>
</dbReference>
<dbReference type="PROSITE" id="PS51201">
    <property type="entry name" value="RCK_N"/>
    <property type="match status" value="2"/>
</dbReference>
<dbReference type="GO" id="GO:0005886">
    <property type="term" value="C:plasma membrane"/>
    <property type="evidence" value="ECO:0007669"/>
    <property type="project" value="InterPro"/>
</dbReference>
<dbReference type="PANTHER" id="PTHR43833">
    <property type="entry name" value="POTASSIUM CHANNEL PROTEIN 2-RELATED-RELATED"/>
    <property type="match status" value="1"/>
</dbReference>
<feature type="domain" description="RCK N-terminal" evidence="7">
    <location>
        <begin position="1"/>
        <end position="124"/>
    </location>
</feature>
<dbReference type="InterPro" id="IPR036291">
    <property type="entry name" value="NAD(P)-bd_dom_sf"/>
</dbReference>
<dbReference type="EMBL" id="LMCB01000098">
    <property type="protein sequence ID" value="KZL12636.1"/>
    <property type="molecule type" value="Genomic_DNA"/>
</dbReference>
<keyword evidence="10" id="KW-1185">Reference proteome</keyword>
<dbReference type="STRING" id="989403.SAMN05421798_10138"/>
<gene>
    <name evidence="9" type="primary">trkA</name>
    <name evidence="9" type="ORF">PsAD2_03942</name>
</gene>
<keyword evidence="3" id="KW-0633">Potassium transport</keyword>
<dbReference type="NCBIfam" id="NF007032">
    <property type="entry name" value="PRK09496.1-4"/>
    <property type="match status" value="1"/>
</dbReference>
<dbReference type="InterPro" id="IPR003148">
    <property type="entry name" value="RCK_N"/>
</dbReference>
<evidence type="ECO:0000256" key="1">
    <source>
        <dbReference type="ARBA" id="ARBA00017378"/>
    </source>
</evidence>
<keyword evidence="4" id="KW-0630">Potassium</keyword>
<evidence type="ECO:0000256" key="2">
    <source>
        <dbReference type="ARBA" id="ARBA00022448"/>
    </source>
</evidence>